<reference evidence="1 2" key="1">
    <citation type="journal article" date="2018" name="Evol. Lett.">
        <title>Horizontal gene cluster transfer increased hallucinogenic mushroom diversity.</title>
        <authorList>
            <person name="Reynolds H.T."/>
            <person name="Vijayakumar V."/>
            <person name="Gluck-Thaler E."/>
            <person name="Korotkin H.B."/>
            <person name="Matheny P.B."/>
            <person name="Slot J.C."/>
        </authorList>
    </citation>
    <scope>NUCLEOTIDE SEQUENCE [LARGE SCALE GENOMIC DNA]</scope>
    <source>
        <strain evidence="1 2">2631</strain>
    </source>
</reference>
<comment type="caution">
    <text evidence="1">The sequence shown here is derived from an EMBL/GenBank/DDBJ whole genome shotgun (WGS) entry which is preliminary data.</text>
</comment>
<protein>
    <recommendedName>
        <fullName evidence="3">Carboxylesterase type B domain-containing protein</fullName>
    </recommendedName>
</protein>
<dbReference type="STRING" id="93625.A0A409XED5"/>
<name>A0A409XED5_PSICY</name>
<dbReference type="Proteomes" id="UP000283269">
    <property type="component" value="Unassembled WGS sequence"/>
</dbReference>
<evidence type="ECO:0000313" key="1">
    <source>
        <dbReference type="EMBL" id="PPQ89007.1"/>
    </source>
</evidence>
<dbReference type="InterPro" id="IPR029058">
    <property type="entry name" value="AB_hydrolase_fold"/>
</dbReference>
<proteinExistence type="predicted"/>
<keyword evidence="2" id="KW-1185">Reference proteome</keyword>
<evidence type="ECO:0000313" key="2">
    <source>
        <dbReference type="Proteomes" id="UP000283269"/>
    </source>
</evidence>
<feature type="non-terminal residue" evidence="1">
    <location>
        <position position="1"/>
    </location>
</feature>
<gene>
    <name evidence="1" type="ORF">CVT25_005106</name>
</gene>
<dbReference type="AlphaFoldDB" id="A0A409XED5"/>
<dbReference type="Gene3D" id="3.40.50.1820">
    <property type="entry name" value="alpha/beta hydrolase"/>
    <property type="match status" value="1"/>
</dbReference>
<dbReference type="OrthoDB" id="408631at2759"/>
<evidence type="ECO:0008006" key="3">
    <source>
        <dbReference type="Google" id="ProtNLM"/>
    </source>
</evidence>
<accession>A0A409XED5</accession>
<organism evidence="1 2">
    <name type="scientific">Psilocybe cyanescens</name>
    <dbReference type="NCBI Taxonomy" id="93625"/>
    <lineage>
        <taxon>Eukaryota</taxon>
        <taxon>Fungi</taxon>
        <taxon>Dikarya</taxon>
        <taxon>Basidiomycota</taxon>
        <taxon>Agaricomycotina</taxon>
        <taxon>Agaricomycetes</taxon>
        <taxon>Agaricomycetidae</taxon>
        <taxon>Agaricales</taxon>
        <taxon>Agaricineae</taxon>
        <taxon>Strophariaceae</taxon>
        <taxon>Psilocybe</taxon>
    </lineage>
</organism>
<dbReference type="InParanoid" id="A0A409XED5"/>
<dbReference type="SUPFAM" id="SSF53474">
    <property type="entry name" value="alpha/beta-Hydrolases"/>
    <property type="match status" value="1"/>
</dbReference>
<sequence>TSYPIHNGQNFVRDNDITIVTFNYRLNIFCQPNAPQLLSKTKSQDFGLLDIDAANSMVLEL</sequence>
<dbReference type="EMBL" id="NHYD01001970">
    <property type="protein sequence ID" value="PPQ89007.1"/>
    <property type="molecule type" value="Genomic_DNA"/>
</dbReference>